<gene>
    <name evidence="1" type="ORF">MRN14_13970</name>
</gene>
<reference evidence="1" key="1">
    <citation type="submission" date="2022-03" db="EMBL/GenBank/DDBJ databases">
        <title>Sea Food Isolates.</title>
        <authorList>
            <person name="Li c."/>
        </authorList>
    </citation>
    <scope>NUCLEOTIDE SEQUENCE</scope>
    <source>
        <strain evidence="1">19NY03SH02</strain>
    </source>
</reference>
<dbReference type="EMBL" id="CP095354">
    <property type="protein sequence ID" value="XAG79577.1"/>
    <property type="molecule type" value="Genomic_DNA"/>
</dbReference>
<accession>A0AAU6UZY0</accession>
<organism evidence="1">
    <name type="scientific">bacterium 19NY03SH02</name>
    <dbReference type="NCBI Taxonomy" id="2920631"/>
    <lineage>
        <taxon>Bacteria</taxon>
    </lineage>
</organism>
<name>A0AAU6UZY0_UNCXX</name>
<proteinExistence type="predicted"/>
<dbReference type="AlphaFoldDB" id="A0AAU6UZY0"/>
<sequence length="254" mass="29301">MKFIDGIAILGALAWAPHLITLIKNHFTKPKVRIITSRFAELGFTSFGPILNLHLAFSVEHKDIVVSDLKIRLKHQSGEERVFEWQGIKQSVGKMTTPDAGSMPFEKEQSVLAIKLNQTQIEERFIRFQDVAFIASKKEYENSAVKKIAYLKAENKYDAEAFLREQEMIELYNFNKHSFPWKEGEYIASIEVQSPEKFILADNIRKFSLSPVDIEELSKNKDILEADYKRLLVGKKEGEPDIVWQWRSPALLKT</sequence>
<protein>
    <submittedName>
        <fullName evidence="1">Uncharacterized protein</fullName>
    </submittedName>
</protein>
<evidence type="ECO:0000313" key="1">
    <source>
        <dbReference type="EMBL" id="XAG79577.1"/>
    </source>
</evidence>